<comment type="caution">
    <text evidence="1">The sequence shown here is derived from an EMBL/GenBank/DDBJ whole genome shotgun (WGS) entry which is preliminary data.</text>
</comment>
<dbReference type="AlphaFoldDB" id="A0AAV8ZXZ8"/>
<organism evidence="1 2">
    <name type="scientific">Acorus gramineus</name>
    <name type="common">Dwarf sweet flag</name>
    <dbReference type="NCBI Taxonomy" id="55184"/>
    <lineage>
        <taxon>Eukaryota</taxon>
        <taxon>Viridiplantae</taxon>
        <taxon>Streptophyta</taxon>
        <taxon>Embryophyta</taxon>
        <taxon>Tracheophyta</taxon>
        <taxon>Spermatophyta</taxon>
        <taxon>Magnoliopsida</taxon>
        <taxon>Liliopsida</taxon>
        <taxon>Acoraceae</taxon>
        <taxon>Acorus</taxon>
    </lineage>
</organism>
<proteinExistence type="predicted"/>
<protein>
    <submittedName>
        <fullName evidence="1">Uncharacterized protein</fullName>
    </submittedName>
</protein>
<dbReference type="EMBL" id="JAUJYN010000087">
    <property type="protein sequence ID" value="KAK1256729.1"/>
    <property type="molecule type" value="Genomic_DNA"/>
</dbReference>
<evidence type="ECO:0000313" key="2">
    <source>
        <dbReference type="Proteomes" id="UP001179952"/>
    </source>
</evidence>
<reference evidence="1" key="1">
    <citation type="journal article" date="2023" name="Nat. Commun.">
        <title>Diploid and tetraploid genomes of Acorus and the evolution of monocots.</title>
        <authorList>
            <person name="Ma L."/>
            <person name="Liu K.W."/>
            <person name="Li Z."/>
            <person name="Hsiao Y.Y."/>
            <person name="Qi Y."/>
            <person name="Fu T."/>
            <person name="Tang G.D."/>
            <person name="Zhang D."/>
            <person name="Sun W.H."/>
            <person name="Liu D.K."/>
            <person name="Li Y."/>
            <person name="Chen G.Z."/>
            <person name="Liu X.D."/>
            <person name="Liao X.Y."/>
            <person name="Jiang Y.T."/>
            <person name="Yu X."/>
            <person name="Hao Y."/>
            <person name="Huang J."/>
            <person name="Zhao X.W."/>
            <person name="Ke S."/>
            <person name="Chen Y.Y."/>
            <person name="Wu W.L."/>
            <person name="Hsu J.L."/>
            <person name="Lin Y.F."/>
            <person name="Huang M.D."/>
            <person name="Li C.Y."/>
            <person name="Huang L."/>
            <person name="Wang Z.W."/>
            <person name="Zhao X."/>
            <person name="Zhong W.Y."/>
            <person name="Peng D.H."/>
            <person name="Ahmad S."/>
            <person name="Lan S."/>
            <person name="Zhang J.S."/>
            <person name="Tsai W.C."/>
            <person name="Van de Peer Y."/>
            <person name="Liu Z.J."/>
        </authorList>
    </citation>
    <scope>NUCLEOTIDE SEQUENCE</scope>
    <source>
        <strain evidence="1">SCP</strain>
    </source>
</reference>
<sequence>MYHGTTIYPSLAGELENHYICSIKAEIQKPPHEIIPQYMKSKSKRLPSIKFLYKARDSSTPTALVALVLLLPACLPAAGA</sequence>
<name>A0AAV8ZXZ8_ACOGR</name>
<accession>A0AAV8ZXZ8</accession>
<keyword evidence="2" id="KW-1185">Reference proteome</keyword>
<gene>
    <name evidence="1" type="ORF">QJS04_geneDACA024050</name>
</gene>
<dbReference type="Proteomes" id="UP001179952">
    <property type="component" value="Unassembled WGS sequence"/>
</dbReference>
<reference evidence="1" key="2">
    <citation type="submission" date="2023-06" db="EMBL/GenBank/DDBJ databases">
        <authorList>
            <person name="Ma L."/>
            <person name="Liu K.-W."/>
            <person name="Li Z."/>
            <person name="Hsiao Y.-Y."/>
            <person name="Qi Y."/>
            <person name="Fu T."/>
            <person name="Tang G."/>
            <person name="Zhang D."/>
            <person name="Sun W.-H."/>
            <person name="Liu D.-K."/>
            <person name="Li Y."/>
            <person name="Chen G.-Z."/>
            <person name="Liu X.-D."/>
            <person name="Liao X.-Y."/>
            <person name="Jiang Y.-T."/>
            <person name="Yu X."/>
            <person name="Hao Y."/>
            <person name="Huang J."/>
            <person name="Zhao X.-W."/>
            <person name="Ke S."/>
            <person name="Chen Y.-Y."/>
            <person name="Wu W.-L."/>
            <person name="Hsu J.-L."/>
            <person name="Lin Y.-F."/>
            <person name="Huang M.-D."/>
            <person name="Li C.-Y."/>
            <person name="Huang L."/>
            <person name="Wang Z.-W."/>
            <person name="Zhao X."/>
            <person name="Zhong W.-Y."/>
            <person name="Peng D.-H."/>
            <person name="Ahmad S."/>
            <person name="Lan S."/>
            <person name="Zhang J.-S."/>
            <person name="Tsai W.-C."/>
            <person name="Van De Peer Y."/>
            <person name="Liu Z.-J."/>
        </authorList>
    </citation>
    <scope>NUCLEOTIDE SEQUENCE</scope>
    <source>
        <strain evidence="1">SCP</strain>
        <tissue evidence="1">Leaves</tissue>
    </source>
</reference>
<evidence type="ECO:0000313" key="1">
    <source>
        <dbReference type="EMBL" id="KAK1256729.1"/>
    </source>
</evidence>